<dbReference type="Pfam" id="PF04304">
    <property type="entry name" value="DUF454"/>
    <property type="match status" value="1"/>
</dbReference>
<dbReference type="InterPro" id="IPR007401">
    <property type="entry name" value="DUF454"/>
</dbReference>
<reference evidence="2 3" key="1">
    <citation type="submission" date="2020-10" db="EMBL/GenBank/DDBJ databases">
        <title>Ramlibacter sp. HM2 16S ribosomal RNA gene Genome sequencing and assembly.</title>
        <authorList>
            <person name="Kang M."/>
        </authorList>
    </citation>
    <scope>NUCLEOTIDE SEQUENCE [LARGE SCALE GENOMIC DNA]</scope>
    <source>
        <strain evidence="2 3">HM2</strain>
    </source>
</reference>
<keyword evidence="1" id="KW-0812">Transmembrane</keyword>
<dbReference type="PANTHER" id="PTHR35813">
    <property type="entry name" value="INNER MEMBRANE PROTEIN YBAN"/>
    <property type="match status" value="1"/>
</dbReference>
<dbReference type="RefSeq" id="WP_193676822.1">
    <property type="nucleotide sequence ID" value="NZ_JADDIV010000003.1"/>
</dbReference>
<evidence type="ECO:0000256" key="1">
    <source>
        <dbReference type="SAM" id="Phobius"/>
    </source>
</evidence>
<comment type="caution">
    <text evidence="2">The sequence shown here is derived from an EMBL/GenBank/DDBJ whole genome shotgun (WGS) entry which is preliminary data.</text>
</comment>
<dbReference type="Proteomes" id="UP000806285">
    <property type="component" value="Unassembled WGS sequence"/>
</dbReference>
<keyword evidence="3" id="KW-1185">Reference proteome</keyword>
<evidence type="ECO:0000313" key="2">
    <source>
        <dbReference type="EMBL" id="MBE7368217.1"/>
    </source>
</evidence>
<accession>A0ABR9S3Y2</accession>
<evidence type="ECO:0000313" key="3">
    <source>
        <dbReference type="Proteomes" id="UP000806285"/>
    </source>
</evidence>
<gene>
    <name evidence="2" type="ORF">IM787_11725</name>
</gene>
<keyword evidence="1" id="KW-0472">Membrane</keyword>
<proteinExistence type="predicted"/>
<sequence>MQTQVPGSALSAPARWFLMTLAGIFVLLGLIGLFLPVMPTVPFLIVAAWCASRSSPRLHRWLLQHPRFGHLLRDWYEAGVVPRRAKWITSVMMTGSTCMMLYVTPDRWLPAVWAIIACMALILLWLWRRPERRPGDAVR</sequence>
<organism evidence="2 3">
    <name type="scientific">Ramlibacter pallidus</name>
    <dbReference type="NCBI Taxonomy" id="2780087"/>
    <lineage>
        <taxon>Bacteria</taxon>
        <taxon>Pseudomonadati</taxon>
        <taxon>Pseudomonadota</taxon>
        <taxon>Betaproteobacteria</taxon>
        <taxon>Burkholderiales</taxon>
        <taxon>Comamonadaceae</taxon>
        <taxon>Ramlibacter</taxon>
    </lineage>
</organism>
<protein>
    <submittedName>
        <fullName evidence="2">YbaN family protein</fullName>
    </submittedName>
</protein>
<feature type="transmembrane region" description="Helical" evidence="1">
    <location>
        <begin position="108"/>
        <end position="127"/>
    </location>
</feature>
<dbReference type="EMBL" id="JADDIV010000003">
    <property type="protein sequence ID" value="MBE7368217.1"/>
    <property type="molecule type" value="Genomic_DNA"/>
</dbReference>
<feature type="transmembrane region" description="Helical" evidence="1">
    <location>
        <begin position="16"/>
        <end position="49"/>
    </location>
</feature>
<dbReference type="PANTHER" id="PTHR35813:SF1">
    <property type="entry name" value="INNER MEMBRANE PROTEIN YBAN"/>
    <property type="match status" value="1"/>
</dbReference>
<keyword evidence="1" id="KW-1133">Transmembrane helix</keyword>
<dbReference type="PIRSF" id="PIRSF016789">
    <property type="entry name" value="DUF454"/>
    <property type="match status" value="1"/>
</dbReference>
<name>A0ABR9S3Y2_9BURK</name>